<dbReference type="EMBL" id="CM034402">
    <property type="protein sequence ID" value="KAJ0174994.1"/>
    <property type="molecule type" value="Genomic_DNA"/>
</dbReference>
<sequence>MDGSCIILTCLLLLQMIALLVMLNPIYDTREIVDLINTITLEYKRYYYCSVYIYFTAVIYFGMYNPLRDIHRLIFSSHLNEYEKLILLSRVEKNYVIAGFSLFLVIVLYGMRALLSYTANLATITDKRSESLIVKQQNSDKKLTPEYILANLLRVKRSISYETILFANELKEQLKMMINSTDFAHNRSTLNNILETSNAL</sequence>
<evidence type="ECO:0000313" key="1">
    <source>
        <dbReference type="EMBL" id="KAJ0174994.1"/>
    </source>
</evidence>
<evidence type="ECO:0000313" key="2">
    <source>
        <dbReference type="Proteomes" id="UP000824533"/>
    </source>
</evidence>
<name>A0ACC1CTL8_9NEOP</name>
<reference evidence="1 2" key="1">
    <citation type="journal article" date="2021" name="Front. Genet.">
        <title>Chromosome-Level Genome Assembly Reveals Significant Gene Expansion in the Toll and IMD Signaling Pathways of Dendrolimus kikuchii.</title>
        <authorList>
            <person name="Zhou J."/>
            <person name="Wu P."/>
            <person name="Xiong Z."/>
            <person name="Liu N."/>
            <person name="Zhao N."/>
            <person name="Ji M."/>
            <person name="Qiu Y."/>
            <person name="Yang B."/>
        </authorList>
    </citation>
    <scope>NUCLEOTIDE SEQUENCE [LARGE SCALE GENOMIC DNA]</scope>
    <source>
        <strain evidence="1">Ann1</strain>
    </source>
</reference>
<protein>
    <submittedName>
        <fullName evidence="1">Uncharacterized protein</fullName>
    </submittedName>
</protein>
<proteinExistence type="predicted"/>
<comment type="caution">
    <text evidence="1">The sequence shown here is derived from an EMBL/GenBank/DDBJ whole genome shotgun (WGS) entry which is preliminary data.</text>
</comment>
<gene>
    <name evidence="1" type="ORF">K1T71_009135</name>
</gene>
<dbReference type="Proteomes" id="UP000824533">
    <property type="component" value="Linkage Group LG16"/>
</dbReference>
<keyword evidence="2" id="KW-1185">Reference proteome</keyword>
<organism evidence="1 2">
    <name type="scientific">Dendrolimus kikuchii</name>
    <dbReference type="NCBI Taxonomy" id="765133"/>
    <lineage>
        <taxon>Eukaryota</taxon>
        <taxon>Metazoa</taxon>
        <taxon>Ecdysozoa</taxon>
        <taxon>Arthropoda</taxon>
        <taxon>Hexapoda</taxon>
        <taxon>Insecta</taxon>
        <taxon>Pterygota</taxon>
        <taxon>Neoptera</taxon>
        <taxon>Endopterygota</taxon>
        <taxon>Lepidoptera</taxon>
        <taxon>Glossata</taxon>
        <taxon>Ditrysia</taxon>
        <taxon>Bombycoidea</taxon>
        <taxon>Lasiocampidae</taxon>
        <taxon>Dendrolimus</taxon>
    </lineage>
</organism>
<accession>A0ACC1CTL8</accession>